<dbReference type="Gene3D" id="3.90.870.10">
    <property type="entry name" value="DHBP synthase"/>
    <property type="match status" value="1"/>
</dbReference>
<dbReference type="InterPro" id="IPR017945">
    <property type="entry name" value="DHBP_synth_RibB-like_a/b_dom"/>
</dbReference>
<comment type="function">
    <text evidence="9">Required for the formation of a threonylcarbamoyl group on adenosine at position 37 (t(6)A37) in tRNAs that read codons beginning with adenine. Catalyzes the conversion of L-threonine, HCO(3)(-)/CO(2) and ATP to give threonylcarbamoyl-AMP (TC-AMP) as the acyladenylate intermediate, with the release of diphosphate.</text>
</comment>
<dbReference type="GO" id="GO:0005737">
    <property type="term" value="C:cytoplasm"/>
    <property type="evidence" value="ECO:0007669"/>
    <property type="project" value="UniProtKB-SubCell"/>
</dbReference>
<keyword evidence="7 9" id="KW-0067">ATP-binding</keyword>
<dbReference type="AlphaFoldDB" id="A0AAW9RIC3"/>
<dbReference type="GO" id="GO:0000049">
    <property type="term" value="F:tRNA binding"/>
    <property type="evidence" value="ECO:0007669"/>
    <property type="project" value="TreeGrafter"/>
</dbReference>
<evidence type="ECO:0000313" key="11">
    <source>
        <dbReference type="EMBL" id="MEJ8569536.1"/>
    </source>
</evidence>
<dbReference type="EMBL" id="JAZHOG010000015">
    <property type="protein sequence ID" value="MEJ8569536.1"/>
    <property type="molecule type" value="Genomic_DNA"/>
</dbReference>
<organism evidence="11 12">
    <name type="scientific">Elongatibacter sediminis</name>
    <dbReference type="NCBI Taxonomy" id="3119006"/>
    <lineage>
        <taxon>Bacteria</taxon>
        <taxon>Pseudomonadati</taxon>
        <taxon>Pseudomonadota</taxon>
        <taxon>Gammaproteobacteria</taxon>
        <taxon>Chromatiales</taxon>
        <taxon>Wenzhouxiangellaceae</taxon>
        <taxon>Elongatibacter</taxon>
    </lineage>
</organism>
<keyword evidence="6 9" id="KW-0547">Nucleotide-binding</keyword>
<dbReference type="Pfam" id="PF01300">
    <property type="entry name" value="Sua5_yciO_yrdC"/>
    <property type="match status" value="1"/>
</dbReference>
<keyword evidence="4 9" id="KW-0819">tRNA processing</keyword>
<dbReference type="Proteomes" id="UP001359886">
    <property type="component" value="Unassembled WGS sequence"/>
</dbReference>
<sequence length="190" mass="19903">MNALSLLDPGRAAACLHAGGVIAYPTEAVYGLGCDPGCEAAVRRILAVKQRRAEAGLILISDRYERFLPYVGELPDGGLERTRTTWPGPVTWLFPRHPSVPDWLAGSHDTIALRVTAHPECRALCAAFGGAVVSTSANPAGQEPARSAGAVADYFDDDIDGILEGELGGRAAPSEIRRLDTGAVVRGGSA</sequence>
<keyword evidence="2 9" id="KW-0963">Cytoplasm</keyword>
<keyword evidence="12" id="KW-1185">Reference proteome</keyword>
<dbReference type="GO" id="GO:0003725">
    <property type="term" value="F:double-stranded RNA binding"/>
    <property type="evidence" value="ECO:0007669"/>
    <property type="project" value="InterPro"/>
</dbReference>
<name>A0AAW9RIC3_9GAMM</name>
<gene>
    <name evidence="9" type="primary">tsaC</name>
    <name evidence="11" type="ORF">V3330_18055</name>
</gene>
<keyword evidence="3 9" id="KW-0808">Transferase</keyword>
<dbReference type="SUPFAM" id="SSF55821">
    <property type="entry name" value="YrdC/RibB"/>
    <property type="match status" value="1"/>
</dbReference>
<comment type="subcellular location">
    <subcellularLocation>
        <location evidence="1 9">Cytoplasm</location>
    </subcellularLocation>
</comment>
<dbReference type="PANTHER" id="PTHR17490">
    <property type="entry name" value="SUA5"/>
    <property type="match status" value="1"/>
</dbReference>
<evidence type="ECO:0000256" key="8">
    <source>
        <dbReference type="ARBA" id="ARBA00048366"/>
    </source>
</evidence>
<dbReference type="GO" id="GO:0061710">
    <property type="term" value="F:L-threonylcarbamoyladenylate synthase"/>
    <property type="evidence" value="ECO:0007669"/>
    <property type="project" value="UniProtKB-EC"/>
</dbReference>
<dbReference type="InterPro" id="IPR023535">
    <property type="entry name" value="TC-AMP_synthase"/>
</dbReference>
<evidence type="ECO:0000256" key="1">
    <source>
        <dbReference type="ARBA" id="ARBA00004496"/>
    </source>
</evidence>
<reference evidence="11 12" key="1">
    <citation type="submission" date="2024-02" db="EMBL/GenBank/DDBJ databases">
        <title>A novel Wenzhouxiangellaceae bacterium, isolated from coastal sediments.</title>
        <authorList>
            <person name="Du Z.-J."/>
            <person name="Ye Y.-Q."/>
            <person name="Zhang X.-Y."/>
        </authorList>
    </citation>
    <scope>NUCLEOTIDE SEQUENCE [LARGE SCALE GENOMIC DNA]</scope>
    <source>
        <strain evidence="11 12">CH-27</strain>
    </source>
</reference>
<feature type="domain" description="YrdC-like" evidence="10">
    <location>
        <begin position="6"/>
        <end position="190"/>
    </location>
</feature>
<comment type="similarity">
    <text evidence="9">Belongs to the SUA5 family. TsaC subfamily.</text>
</comment>
<evidence type="ECO:0000256" key="5">
    <source>
        <dbReference type="ARBA" id="ARBA00022695"/>
    </source>
</evidence>
<evidence type="ECO:0000256" key="3">
    <source>
        <dbReference type="ARBA" id="ARBA00022679"/>
    </source>
</evidence>
<evidence type="ECO:0000256" key="9">
    <source>
        <dbReference type="HAMAP-Rule" id="MF_01852"/>
    </source>
</evidence>
<dbReference type="EC" id="2.7.7.87" evidence="9"/>
<dbReference type="InterPro" id="IPR050156">
    <property type="entry name" value="TC-AMP_synthase_SUA5"/>
</dbReference>
<keyword evidence="5 9" id="KW-0548">Nucleotidyltransferase</keyword>
<evidence type="ECO:0000256" key="4">
    <source>
        <dbReference type="ARBA" id="ARBA00022694"/>
    </source>
</evidence>
<evidence type="ECO:0000313" key="12">
    <source>
        <dbReference type="Proteomes" id="UP001359886"/>
    </source>
</evidence>
<evidence type="ECO:0000256" key="2">
    <source>
        <dbReference type="ARBA" id="ARBA00022490"/>
    </source>
</evidence>
<dbReference type="GO" id="GO:0005524">
    <property type="term" value="F:ATP binding"/>
    <property type="evidence" value="ECO:0007669"/>
    <property type="project" value="UniProtKB-UniRule"/>
</dbReference>
<comment type="caution">
    <text evidence="11">The sequence shown here is derived from an EMBL/GenBank/DDBJ whole genome shotgun (WGS) entry which is preliminary data.</text>
</comment>
<evidence type="ECO:0000256" key="7">
    <source>
        <dbReference type="ARBA" id="ARBA00022840"/>
    </source>
</evidence>
<evidence type="ECO:0000259" key="10">
    <source>
        <dbReference type="PROSITE" id="PS51163"/>
    </source>
</evidence>
<dbReference type="GO" id="GO:0006450">
    <property type="term" value="P:regulation of translational fidelity"/>
    <property type="evidence" value="ECO:0007669"/>
    <property type="project" value="TreeGrafter"/>
</dbReference>
<dbReference type="GO" id="GO:0002949">
    <property type="term" value="P:tRNA threonylcarbamoyladenosine modification"/>
    <property type="evidence" value="ECO:0007669"/>
    <property type="project" value="UniProtKB-UniRule"/>
</dbReference>
<dbReference type="PROSITE" id="PS51163">
    <property type="entry name" value="YRDC"/>
    <property type="match status" value="1"/>
</dbReference>
<protein>
    <recommendedName>
        <fullName evidence="9">Threonylcarbamoyl-AMP synthase</fullName>
        <shortName evidence="9">TC-AMP synthase</shortName>
        <ecNumber evidence="9">2.7.7.87</ecNumber>
    </recommendedName>
    <alternativeName>
        <fullName evidence="9">L-threonylcarbamoyladenylate synthase</fullName>
    </alternativeName>
    <alternativeName>
        <fullName evidence="9">t(6)A37 threonylcarbamoyladenosine biosynthesis protein TsaC</fullName>
    </alternativeName>
    <alternativeName>
        <fullName evidence="9">tRNA threonylcarbamoyladenosine biosynthesis protein TsaC</fullName>
    </alternativeName>
</protein>
<accession>A0AAW9RIC3</accession>
<evidence type="ECO:0000256" key="6">
    <source>
        <dbReference type="ARBA" id="ARBA00022741"/>
    </source>
</evidence>
<proteinExistence type="inferred from homology"/>
<dbReference type="InterPro" id="IPR006070">
    <property type="entry name" value="Sua5-like_dom"/>
</dbReference>
<comment type="catalytic activity">
    <reaction evidence="8 9">
        <text>L-threonine + hydrogencarbonate + ATP = L-threonylcarbamoyladenylate + diphosphate + H2O</text>
        <dbReference type="Rhea" id="RHEA:36407"/>
        <dbReference type="ChEBI" id="CHEBI:15377"/>
        <dbReference type="ChEBI" id="CHEBI:17544"/>
        <dbReference type="ChEBI" id="CHEBI:30616"/>
        <dbReference type="ChEBI" id="CHEBI:33019"/>
        <dbReference type="ChEBI" id="CHEBI:57926"/>
        <dbReference type="ChEBI" id="CHEBI:73682"/>
        <dbReference type="EC" id="2.7.7.87"/>
    </reaction>
</comment>
<dbReference type="RefSeq" id="WP_354696860.1">
    <property type="nucleotide sequence ID" value="NZ_JAZHOG010000015.1"/>
</dbReference>
<dbReference type="PANTHER" id="PTHR17490:SF18">
    <property type="entry name" value="THREONYLCARBAMOYL-AMP SYNTHASE"/>
    <property type="match status" value="1"/>
</dbReference>
<dbReference type="HAMAP" id="MF_01852">
    <property type="entry name" value="TsaC"/>
    <property type="match status" value="1"/>
</dbReference>